<feature type="domain" description="Prohead serine protease" evidence="7">
    <location>
        <begin position="23"/>
        <end position="151"/>
    </location>
</feature>
<accession>A0A6J5RL45</accession>
<evidence type="ECO:0000256" key="5">
    <source>
        <dbReference type="ARBA" id="ARBA00023045"/>
    </source>
</evidence>
<dbReference type="InterPro" id="IPR054613">
    <property type="entry name" value="Peptidase_S78_dom"/>
</dbReference>
<dbReference type="GO" id="GO:0006508">
    <property type="term" value="P:proteolysis"/>
    <property type="evidence" value="ECO:0007669"/>
    <property type="project" value="UniProtKB-KW"/>
</dbReference>
<evidence type="ECO:0000313" key="8">
    <source>
        <dbReference type="EMBL" id="CAB4168423.1"/>
    </source>
</evidence>
<dbReference type="GO" id="GO:0008233">
    <property type="term" value="F:peptidase activity"/>
    <property type="evidence" value="ECO:0007669"/>
    <property type="project" value="UniProtKB-KW"/>
</dbReference>
<keyword evidence="2 9" id="KW-0645">Protease</keyword>
<evidence type="ECO:0000313" key="9">
    <source>
        <dbReference type="EMBL" id="CAB4194996.1"/>
    </source>
</evidence>
<organism evidence="9">
    <name type="scientific">uncultured Caudovirales phage</name>
    <dbReference type="NCBI Taxonomy" id="2100421"/>
    <lineage>
        <taxon>Viruses</taxon>
        <taxon>Duplodnaviria</taxon>
        <taxon>Heunggongvirae</taxon>
        <taxon>Uroviricota</taxon>
        <taxon>Caudoviricetes</taxon>
        <taxon>Peduoviridae</taxon>
        <taxon>Maltschvirus</taxon>
        <taxon>Maltschvirus maltsch</taxon>
    </lineage>
</organism>
<evidence type="ECO:0000256" key="1">
    <source>
        <dbReference type="ARBA" id="ARBA00022612"/>
    </source>
</evidence>
<keyword evidence="6" id="KW-0472">Membrane</keyword>
<sequence length="501" mass="52688">MRIDMVQPIQLLAAAEDGTPSRTIQGVAVPYNVEANASTGSVIILPGALLTDGPAPKLLMNHDAALPVGMVTERVDTAEAMLFSARVSATTAGNEALVLALDGVYDGVSVGLNATKFHYDKDTLVVEEADWRELSLVAFPAFAGARITQVAAEEGDPETESETNTETSEEDLMPEIIEATAPIQNAPIFIGAALTKPRITASEYVVAMLTGNKSVLAADNALAEIPGLLPEPLLGEVWNTQFSGRPIIDAVGARALPQAGETFNRRYISQHTAVGTQANEFDNLASQQFEVSKLLFTKVTKGGYLNVSAQSGDWSEPALIQQIINDMVQQYSIQTEDYVGGVVATASTAAQTLITDPTDGDEVIAALYDGSAEMRDGTGVLPTHLFISTSVWAKFGQAKDAGGNRIFPYLAPSNAAGTMNGAASLIMNPLGLQLVVTNDLGAGDQAMLVYGPSVEVYEDRSRTGGIRVENPATASATIGLWGYIAAGVIPVAGLSYVLNLI</sequence>
<gene>
    <name evidence="9" type="ORF">UFOVP1266_17</name>
    <name evidence="8" type="ORF">UFOVP876_17</name>
</gene>
<keyword evidence="6" id="KW-0812">Transmembrane</keyword>
<keyword evidence="1" id="KW-1188">Viral release from host cell</keyword>
<dbReference type="Pfam" id="PF04586">
    <property type="entry name" value="Peptidase_S78"/>
    <property type="match status" value="1"/>
</dbReference>
<dbReference type="EMBL" id="LR796823">
    <property type="protein sequence ID" value="CAB4168423.1"/>
    <property type="molecule type" value="Genomic_DNA"/>
</dbReference>
<evidence type="ECO:0000256" key="3">
    <source>
        <dbReference type="ARBA" id="ARBA00022801"/>
    </source>
</evidence>
<keyword evidence="6" id="KW-1133">Transmembrane helix</keyword>
<feature type="transmembrane region" description="Helical" evidence="6">
    <location>
        <begin position="480"/>
        <end position="498"/>
    </location>
</feature>
<reference evidence="9" key="1">
    <citation type="submission" date="2020-05" db="EMBL/GenBank/DDBJ databases">
        <authorList>
            <person name="Chiriac C."/>
            <person name="Salcher M."/>
            <person name="Ghai R."/>
            <person name="Kavagutti S V."/>
        </authorList>
    </citation>
    <scope>NUCLEOTIDE SEQUENCE</scope>
</reference>
<protein>
    <submittedName>
        <fullName evidence="9">Prohead protease</fullName>
    </submittedName>
</protein>
<keyword evidence="4" id="KW-0118">Viral capsid assembly</keyword>
<dbReference type="EMBL" id="LR797222">
    <property type="protein sequence ID" value="CAB4194996.1"/>
    <property type="molecule type" value="Genomic_DNA"/>
</dbReference>
<dbReference type="GO" id="GO:0046797">
    <property type="term" value="P:viral procapsid maturation"/>
    <property type="evidence" value="ECO:0007669"/>
    <property type="project" value="UniProtKB-KW"/>
</dbReference>
<keyword evidence="5" id="KW-1273">Viral capsid maturation</keyword>
<evidence type="ECO:0000256" key="6">
    <source>
        <dbReference type="SAM" id="Phobius"/>
    </source>
</evidence>
<evidence type="ECO:0000256" key="4">
    <source>
        <dbReference type="ARBA" id="ARBA00022950"/>
    </source>
</evidence>
<proteinExistence type="predicted"/>
<dbReference type="SUPFAM" id="SSF56563">
    <property type="entry name" value="Major capsid protein gp5"/>
    <property type="match status" value="1"/>
</dbReference>
<name>A0A6J5RL45_9CAUD</name>
<evidence type="ECO:0000259" key="7">
    <source>
        <dbReference type="Pfam" id="PF04586"/>
    </source>
</evidence>
<keyword evidence="3" id="KW-0378">Hydrolase</keyword>
<evidence type="ECO:0000256" key="2">
    <source>
        <dbReference type="ARBA" id="ARBA00022670"/>
    </source>
</evidence>